<reference evidence="1" key="2">
    <citation type="submission" date="2025-09" db="UniProtKB">
        <authorList>
            <consortium name="Ensembl"/>
        </authorList>
    </citation>
    <scope>IDENTIFICATION</scope>
</reference>
<accession>A0A8D0GKH5</accession>
<dbReference type="InterPro" id="IPR053234">
    <property type="entry name" value="RPM1_Interactor"/>
</dbReference>
<sequence length="708" mass="80972">MGPLQEAEEDNSVILISDDEADNTFGSSVLLVEPLDHSVQEGKKTEEVVDEEREVVVLFCKKAKVMPHARYDCTTHPFVRAEFDRCSPLERNADTCGQCYCYICDKLTSECKYWTTPSLCHCNAHNKSKYWKEQRDFALAGILVMFNLELAEIDEDLRYGGSCLIKFTQELSVEYNKYLVGEKMPPNLYECFCTIKLLPGHCGTCRRYQNEIIHRYTPVYDLVTAFIREAEGKNPKSVAVMLLGAAKEIALHKDPASSWQNLGMFTSVKTAVPDLMARITRELQRLLVLSEFPKTLYEKFISFFQSISLPSHCYVFSNSLNIVPWDHGLLTTVLKGQNITGERREKGKKVFLWEAISVIQARVEKMEDRQQYRELVRYLKAVKCTDTQVLREFKDTIPFYMCKIGDFASASQTLLVSIKSIACCTACRLSPLQFEMYLKMFQTGHVPMGKGFFDTPHWGSAGVPMKPSNLLKQVLKLFYSSQSLYRNPKCWSALIRTLGSSSVLGKDGQLIPLFLKEPSQEFKQLVLDSSYGILKEFKTKSHVFLPPHIFGTLLHLEAGLILMVQGVKQMIRSDLSWLTSFLEIILAFGNNLWALRLLFDTLSYEEMVLQNVVTLLLRDFNLQKLAIINWWKNLGPQYVGEWLYLTCKRWQTRPLGIATINIIKDNLDKCPWSKELGNFLQNKGLRKMSSAVVTCPEVVTFIALLEKL</sequence>
<dbReference type="AlphaFoldDB" id="A0A8D0GKH5"/>
<keyword evidence="2" id="KW-1185">Reference proteome</keyword>
<organism evidence="1 2">
    <name type="scientific">Sphenodon punctatus</name>
    <name type="common">Tuatara</name>
    <name type="synonym">Hatteria punctata</name>
    <dbReference type="NCBI Taxonomy" id="8508"/>
    <lineage>
        <taxon>Eukaryota</taxon>
        <taxon>Metazoa</taxon>
        <taxon>Chordata</taxon>
        <taxon>Craniata</taxon>
        <taxon>Vertebrata</taxon>
        <taxon>Euteleostomi</taxon>
        <taxon>Lepidosauria</taxon>
        <taxon>Sphenodontia</taxon>
        <taxon>Sphenodontidae</taxon>
        <taxon>Sphenodon</taxon>
    </lineage>
</organism>
<protein>
    <submittedName>
        <fullName evidence="1">Uncharacterized protein</fullName>
    </submittedName>
</protein>
<evidence type="ECO:0000313" key="2">
    <source>
        <dbReference type="Proteomes" id="UP000694392"/>
    </source>
</evidence>
<dbReference type="Ensembl" id="ENSSPUT00000006975.1">
    <property type="protein sequence ID" value="ENSSPUP00000006556.1"/>
    <property type="gene ID" value="ENSSPUG00000005052.1"/>
</dbReference>
<dbReference type="OMA" id="LWAFQWL"/>
<dbReference type="Proteomes" id="UP000694392">
    <property type="component" value="Unplaced"/>
</dbReference>
<evidence type="ECO:0000313" key="1">
    <source>
        <dbReference type="Ensembl" id="ENSSPUP00000006556.1"/>
    </source>
</evidence>
<dbReference type="GeneTree" id="ENSGT00400000022459"/>
<name>A0A8D0GKH5_SPHPU</name>
<reference evidence="1" key="1">
    <citation type="submission" date="2025-08" db="UniProtKB">
        <authorList>
            <consortium name="Ensembl"/>
        </authorList>
    </citation>
    <scope>IDENTIFICATION</scope>
</reference>
<dbReference type="PANTHER" id="PTHR33443">
    <property type="entry name" value="ZGC:112980"/>
    <property type="match status" value="1"/>
</dbReference>
<dbReference type="PANTHER" id="PTHR33443:SF30">
    <property type="entry name" value="SARCOSINE DEHYDROGENASE-2C PROTEIN"/>
    <property type="match status" value="1"/>
</dbReference>
<proteinExistence type="predicted"/>